<keyword evidence="1" id="KW-1133">Transmembrane helix</keyword>
<dbReference type="PANTHER" id="PTHR43592:SF4">
    <property type="entry name" value="CAAX AMINO TERMINAL PROTEASE FAMILY PROTEIN"/>
    <property type="match status" value="1"/>
</dbReference>
<organism evidence="3 4">
    <name type="scientific">Rehmannia glutinosa</name>
    <name type="common">Chinese foxglove</name>
    <dbReference type="NCBI Taxonomy" id="99300"/>
    <lineage>
        <taxon>Eukaryota</taxon>
        <taxon>Viridiplantae</taxon>
        <taxon>Streptophyta</taxon>
        <taxon>Embryophyta</taxon>
        <taxon>Tracheophyta</taxon>
        <taxon>Spermatophyta</taxon>
        <taxon>Magnoliopsida</taxon>
        <taxon>eudicotyledons</taxon>
        <taxon>Gunneridae</taxon>
        <taxon>Pentapetalae</taxon>
        <taxon>asterids</taxon>
        <taxon>lamiids</taxon>
        <taxon>Lamiales</taxon>
        <taxon>Orobanchaceae</taxon>
        <taxon>Rehmannieae</taxon>
        <taxon>Rehmannia</taxon>
    </lineage>
</organism>
<dbReference type="InterPro" id="IPR003675">
    <property type="entry name" value="Rce1/LyrA-like_dom"/>
</dbReference>
<accession>A0ABR0W299</accession>
<keyword evidence="1" id="KW-0812">Transmembrane</keyword>
<name>A0ABR0W299_REHGL</name>
<feature type="transmembrane region" description="Helical" evidence="1">
    <location>
        <begin position="107"/>
        <end position="125"/>
    </location>
</feature>
<dbReference type="EMBL" id="JABTTQ020000182">
    <property type="protein sequence ID" value="KAK6141114.1"/>
    <property type="molecule type" value="Genomic_DNA"/>
</dbReference>
<keyword evidence="4" id="KW-1185">Reference proteome</keyword>
<evidence type="ECO:0000259" key="2">
    <source>
        <dbReference type="Pfam" id="PF02517"/>
    </source>
</evidence>
<dbReference type="PANTHER" id="PTHR43592">
    <property type="entry name" value="CAAX AMINO TERMINAL PROTEASE"/>
    <property type="match status" value="1"/>
</dbReference>
<evidence type="ECO:0000313" key="4">
    <source>
        <dbReference type="Proteomes" id="UP001318860"/>
    </source>
</evidence>
<dbReference type="Pfam" id="PF02517">
    <property type="entry name" value="Rce1-like"/>
    <property type="match status" value="1"/>
</dbReference>
<reference evidence="3 4" key="1">
    <citation type="journal article" date="2021" name="Comput. Struct. Biotechnol. J.">
        <title>De novo genome assembly of the potent medicinal plant Rehmannia glutinosa using nanopore technology.</title>
        <authorList>
            <person name="Ma L."/>
            <person name="Dong C."/>
            <person name="Song C."/>
            <person name="Wang X."/>
            <person name="Zheng X."/>
            <person name="Niu Y."/>
            <person name="Chen S."/>
            <person name="Feng W."/>
        </authorList>
    </citation>
    <scope>NUCLEOTIDE SEQUENCE [LARGE SCALE GENOMIC DNA]</scope>
    <source>
        <strain evidence="3">DH-2019</strain>
    </source>
</reference>
<keyword evidence="1" id="KW-0472">Membrane</keyword>
<feature type="transmembrane region" description="Helical" evidence="1">
    <location>
        <begin position="154"/>
        <end position="176"/>
    </location>
</feature>
<feature type="transmembrane region" description="Helical" evidence="1">
    <location>
        <begin position="75"/>
        <end position="95"/>
    </location>
</feature>
<proteinExistence type="predicted"/>
<feature type="transmembrane region" description="Helical" evidence="1">
    <location>
        <begin position="255"/>
        <end position="272"/>
    </location>
</feature>
<comment type="caution">
    <text evidence="3">The sequence shown here is derived from an EMBL/GenBank/DDBJ whole genome shotgun (WGS) entry which is preliminary data.</text>
</comment>
<gene>
    <name evidence="3" type="ORF">DH2020_025148</name>
</gene>
<sequence>MNTTLIHSPLCLFRTNFCSDFKQVLLSRNFFRSRASSFKCHCTKDGSTPEAHEGFSILKTDVQGDIGSVWSSMGFYVFSIHIPLSFGGLSAAANILHQPVLGPHIEAFLILGIQTLELSIVLLLLKCPGKPTNLLKYDLQDFFHAHKSSKQRSWLLASVLGFGFLLPLVFITSYFADRLIDPKDVNNPILKEILSSGSSSLTACIIVYCIVTPLLEEVVYRGFLLTSLASEVKWLQAVTISSIVFSAAHFSGENFLQLLVIGFVLGCSYCWTGNLSTSIAIHSLYNALILFLTYVS</sequence>
<dbReference type="Proteomes" id="UP001318860">
    <property type="component" value="Unassembled WGS sequence"/>
</dbReference>
<protein>
    <recommendedName>
        <fullName evidence="2">CAAX prenyl protease 2/Lysostaphin resistance protein A-like domain-containing protein</fullName>
    </recommendedName>
</protein>
<evidence type="ECO:0000256" key="1">
    <source>
        <dbReference type="SAM" id="Phobius"/>
    </source>
</evidence>
<feature type="domain" description="CAAX prenyl protease 2/Lysostaphin resistance protein A-like" evidence="2">
    <location>
        <begin position="201"/>
        <end position="288"/>
    </location>
</feature>
<evidence type="ECO:0000313" key="3">
    <source>
        <dbReference type="EMBL" id="KAK6141114.1"/>
    </source>
</evidence>